<evidence type="ECO:0000313" key="3">
    <source>
        <dbReference type="Proteomes" id="UP000525078"/>
    </source>
</evidence>
<organism evidence="2 3">
    <name type="scientific">Cannabis sativa</name>
    <name type="common">Hemp</name>
    <name type="synonym">Marijuana</name>
    <dbReference type="NCBI Taxonomy" id="3483"/>
    <lineage>
        <taxon>Eukaryota</taxon>
        <taxon>Viridiplantae</taxon>
        <taxon>Streptophyta</taxon>
        <taxon>Embryophyta</taxon>
        <taxon>Tracheophyta</taxon>
        <taxon>Spermatophyta</taxon>
        <taxon>Magnoliopsida</taxon>
        <taxon>eudicotyledons</taxon>
        <taxon>Gunneridae</taxon>
        <taxon>Pentapetalae</taxon>
        <taxon>rosids</taxon>
        <taxon>fabids</taxon>
        <taxon>Rosales</taxon>
        <taxon>Cannabaceae</taxon>
        <taxon>Cannabis</taxon>
    </lineage>
</organism>
<reference evidence="2 3" key="1">
    <citation type="journal article" date="2020" name="bioRxiv">
        <title>Sequence and annotation of 42 cannabis genomes reveals extensive copy number variation in cannabinoid synthesis and pathogen resistance genes.</title>
        <authorList>
            <person name="Mckernan K.J."/>
            <person name="Helbert Y."/>
            <person name="Kane L.T."/>
            <person name="Ebling H."/>
            <person name="Zhang L."/>
            <person name="Liu B."/>
            <person name="Eaton Z."/>
            <person name="Mclaughlin S."/>
            <person name="Kingan S."/>
            <person name="Baybayan P."/>
            <person name="Concepcion G."/>
            <person name="Jordan M."/>
            <person name="Riva A."/>
            <person name="Barbazuk W."/>
            <person name="Harkins T."/>
        </authorList>
    </citation>
    <scope>NUCLEOTIDE SEQUENCE [LARGE SCALE GENOMIC DNA]</scope>
    <source>
        <strain evidence="3">cv. Jamaican Lion 4</strain>
        <tissue evidence="2">Leaf</tissue>
    </source>
</reference>
<sequence>MKLLRKHLQKRTTPVLQEMCDPRRHRHRLFGIKRQDVWSPLPGKQLDGGAKSVDEPDPPNRKTNLIGNGRCFLFISFRNPNICDCGEPCVQRMSWTDTNPGRRLMAFIRFLEFLKRGITKRICRRRRRGRQQGERPLGTDMRNQEEFIVGSPVESMRASAPVPDNHGDSDEGTKSGALQDEALVQQEIYNEHCRKMLCESDIEHGLEIPATVNSLIYQNNLISDTSSLMVRITEFTLECQVRARNCNRGWGVPQDKDH</sequence>
<protein>
    <submittedName>
        <fullName evidence="2">Uncharacterized protein</fullName>
    </submittedName>
</protein>
<proteinExistence type="predicted"/>
<dbReference type="AlphaFoldDB" id="A0A7J6GAQ3"/>
<gene>
    <name evidence="2" type="ORF">F8388_018150</name>
</gene>
<accession>A0A7J6GAQ3</accession>
<name>A0A7J6GAQ3_CANSA</name>
<evidence type="ECO:0000256" key="1">
    <source>
        <dbReference type="SAM" id="MobiDB-lite"/>
    </source>
</evidence>
<comment type="caution">
    <text evidence="2">The sequence shown here is derived from an EMBL/GenBank/DDBJ whole genome shotgun (WGS) entry which is preliminary data.</text>
</comment>
<feature type="region of interest" description="Disordered" evidence="1">
    <location>
        <begin position="154"/>
        <end position="177"/>
    </location>
</feature>
<dbReference type="Proteomes" id="UP000525078">
    <property type="component" value="Unassembled WGS sequence"/>
</dbReference>
<dbReference type="EMBL" id="JAATIP010000066">
    <property type="protein sequence ID" value="KAF4380026.1"/>
    <property type="molecule type" value="Genomic_DNA"/>
</dbReference>
<evidence type="ECO:0000313" key="2">
    <source>
        <dbReference type="EMBL" id="KAF4380026.1"/>
    </source>
</evidence>
<feature type="region of interest" description="Disordered" evidence="1">
    <location>
        <begin position="40"/>
        <end position="61"/>
    </location>
</feature>